<evidence type="ECO:0000256" key="1">
    <source>
        <dbReference type="SAM" id="Coils"/>
    </source>
</evidence>
<feature type="region of interest" description="Disordered" evidence="2">
    <location>
        <begin position="1"/>
        <end position="82"/>
    </location>
</feature>
<feature type="compositionally biased region" description="Low complexity" evidence="2">
    <location>
        <begin position="1495"/>
        <end position="1506"/>
    </location>
</feature>
<feature type="compositionally biased region" description="Basic and acidic residues" evidence="2">
    <location>
        <begin position="256"/>
        <end position="270"/>
    </location>
</feature>
<feature type="coiled-coil region" evidence="1">
    <location>
        <begin position="619"/>
        <end position="652"/>
    </location>
</feature>
<feature type="region of interest" description="Disordered" evidence="2">
    <location>
        <begin position="1422"/>
        <end position="1690"/>
    </location>
</feature>
<name>A0A317XUJ9_9BASI</name>
<proteinExistence type="predicted"/>
<feature type="compositionally biased region" description="Low complexity" evidence="2">
    <location>
        <begin position="1623"/>
        <end position="1633"/>
    </location>
</feature>
<dbReference type="STRING" id="1882483.A0A317XUJ9"/>
<reference evidence="3 4" key="1">
    <citation type="journal article" date="2018" name="Mol. Biol. Evol.">
        <title>Broad Genomic Sampling Reveals a Smut Pathogenic Ancestry of the Fungal Clade Ustilaginomycotina.</title>
        <authorList>
            <person name="Kijpornyongpan T."/>
            <person name="Mondo S.J."/>
            <person name="Barry K."/>
            <person name="Sandor L."/>
            <person name="Lee J."/>
            <person name="Lipzen A."/>
            <person name="Pangilinan J."/>
            <person name="LaButti K."/>
            <person name="Hainaut M."/>
            <person name="Henrissat B."/>
            <person name="Grigoriev I.V."/>
            <person name="Spatafora J.W."/>
            <person name="Aime M.C."/>
        </authorList>
    </citation>
    <scope>NUCLEOTIDE SEQUENCE [LARGE SCALE GENOMIC DNA]</scope>
    <source>
        <strain evidence="3 4">MCA 3645</strain>
    </source>
</reference>
<feature type="region of interest" description="Disordered" evidence="2">
    <location>
        <begin position="290"/>
        <end position="421"/>
    </location>
</feature>
<feature type="compositionally biased region" description="Basic and acidic residues" evidence="2">
    <location>
        <begin position="934"/>
        <end position="943"/>
    </location>
</feature>
<feature type="region of interest" description="Disordered" evidence="2">
    <location>
        <begin position="175"/>
        <end position="275"/>
    </location>
</feature>
<feature type="region of interest" description="Disordered" evidence="2">
    <location>
        <begin position="837"/>
        <end position="953"/>
    </location>
</feature>
<feature type="compositionally biased region" description="Polar residues" evidence="2">
    <location>
        <begin position="539"/>
        <end position="552"/>
    </location>
</feature>
<sequence>MALPPASPSSEEVEVPPLLRQPLATVKPTPLHPLEEVPLSLQDTRTTLERQQSRPDSAPSSRHTNNRAHTATSTSVHLPVKGDEQDAQAAVDKLDRLAKARQAKRNWSRGTGVSAIAHLVNPKRHQPRSKHHHHDESDSEDDLDSARRDEVKLMVTGHPVIGKVFHAASRAKDRLRGGLDSPDVSPQNEDIPFRFPIGRPASSLSRRFRGPSATPEPPSNTNAAFSPTQPSPTPPSEGTRIAASSSHRAAVSPEPALRESSEHVATEFMHRPRSTLLAARNPELMVVDEEGHNQGAPDSRDQLPLRRPNLAPSESYNSQTPSSLVSSDVSSSRPSPGLEAPPPHLQGSSSVSSFTGGPLHDEPDAHDTSLRPDRGGHSTASPSSRSEASSDDEDDDDLLDDSALASDDGGDMANVDGPSGFGSLRHASISLEHGETLTKEQLKRRKRLIRREIKRRKANGEPIDDLLHVHGRAGNLGHKVTNRVSKGIHYASSQSRNRRAMERYSPHPAAPPLSLQTKDLPRSTTPLSASAERAGISFSAVTPSMSRGQNPFSSRRASVASSRRSSVVGAESLAELAEDDADGGGSLRRFDTGDRSMLSSRNSIRQYLHAPSILKRRRQKKWEAEVEALERAANEEAQKHDADAELDKMLAKVAREQAPSDAHRVKYEFDVLYENQRGLLVFGIPKFSPRTLFQWDPSPWTSANNLKSPYNIANAQLPDPSWEWVYPEWFIDMTGDTDEAGWQYSGNFGRRFWPNIHFPHGRVGLPRTGVEGIREMNARLAEKEAKRKEKESHKEDDGLEALKRSALARSSKWTGSPDAWTFVRRRRWIRLRRRKPLASAAHGKEDELSPPQSKAASPNLEKVPDSKSMHDIAAIKVKPGHSDAESSLAGTEESDTSSDSDSSEDDPDLYATANARPSGFLPRRLPGRMANGRDPTRSRDASKKARARRQAREFTGTIRELKTLLPSIIAMDRDARLSRSGTGLNASQSSYKWAQLKLKRVDARNPFISWKFVKLRLHDDDMAFASSTLRTIERKYQQRRAATLSKVKADGGEHSGVRSHRRIPSGLMGSGAIAVSSPARKDAGSVPSDHPGARPSAGSGSLLAQDLFRSTTLDGNELTREALIEINFARVLRVLRACKVDRQRLDLWKLWLGVESLDHMMDTTRCDDLGYLGLLQSPADDVDFSDLLGTHGADAAGGQASPPLGNGMSGGSSLRYRNRAEKARARWRASVSRPDPSDVWDVLERKLDDVLLLFEFQSNRASLIRLLLTVHEQLHSEHVYRDRSLRSNPLELSPAHVHGEPAEMGGGVAAGGAFGGRRPGWQQAGLPRLEFFSDLQAILSALPGNEAATNQTYILAKLPSPAEAEAVAMPRAHRNSVIEQLEAQAQSATACPVDPAHRAKAKPELVLAGADVVAPPDHAIAQHRDSDQDQDQDQAEAEAEAEAKDADTTVIEVDSLPPWRPVSPRTRPPSVPLPYRTSALSPPPTRQDAGLDGAVPPQSTSPSTPSKQPPVPKRSDSVSPDKSTTRPGPAPAHRSPPQRLQAVFNPPASHAFSSPVVADANANARRDGRPMVGSTASADQLDSSLPAQMQIQMQMQMQTQSGMLAVPPRSKGSGSPAGRRTLASASPSTSASAGLGIDQHADKDGRDPTPPASPTSPPTPSRTRTRTPSIPTRSNSVLPLPPTMQHSKMA</sequence>
<feature type="compositionally biased region" description="Low complexity" evidence="2">
    <location>
        <begin position="318"/>
        <end position="336"/>
    </location>
</feature>
<evidence type="ECO:0000256" key="2">
    <source>
        <dbReference type="SAM" id="MobiDB-lite"/>
    </source>
</evidence>
<gene>
    <name evidence="3" type="ORF">BCV70DRAFT_199408</name>
</gene>
<feature type="compositionally biased region" description="Polar residues" evidence="2">
    <location>
        <begin position="514"/>
        <end position="528"/>
    </location>
</feature>
<evidence type="ECO:0000313" key="4">
    <source>
        <dbReference type="Proteomes" id="UP000246740"/>
    </source>
</evidence>
<feature type="compositionally biased region" description="Pro residues" evidence="2">
    <location>
        <begin position="1648"/>
        <end position="1660"/>
    </location>
</feature>
<feature type="compositionally biased region" description="Polar residues" evidence="2">
    <location>
        <begin position="1574"/>
        <end position="1587"/>
    </location>
</feature>
<feature type="compositionally biased region" description="Acidic residues" evidence="2">
    <location>
        <begin position="1428"/>
        <end position="1440"/>
    </location>
</feature>
<feature type="compositionally biased region" description="Low complexity" evidence="2">
    <location>
        <begin position="1588"/>
        <end position="1600"/>
    </location>
</feature>
<dbReference type="OrthoDB" id="272077at2759"/>
<feature type="compositionally biased region" description="Basic and acidic residues" evidence="2">
    <location>
        <begin position="359"/>
        <end position="376"/>
    </location>
</feature>
<dbReference type="EMBL" id="KZ819191">
    <property type="protein sequence ID" value="PWZ01049.1"/>
    <property type="molecule type" value="Genomic_DNA"/>
</dbReference>
<feature type="compositionally biased region" description="Pro residues" evidence="2">
    <location>
        <begin position="1458"/>
        <end position="1472"/>
    </location>
</feature>
<feature type="region of interest" description="Disordered" evidence="2">
    <location>
        <begin position="118"/>
        <end position="145"/>
    </location>
</feature>
<feature type="compositionally biased region" description="Acidic residues" evidence="2">
    <location>
        <begin position="389"/>
        <end position="400"/>
    </location>
</feature>
<keyword evidence="4" id="KW-1185">Reference proteome</keyword>
<feature type="compositionally biased region" description="Polar residues" evidence="2">
    <location>
        <begin position="1517"/>
        <end position="1526"/>
    </location>
</feature>
<keyword evidence="1" id="KW-0175">Coiled coil</keyword>
<feature type="compositionally biased region" description="Polar residues" evidence="2">
    <location>
        <begin position="346"/>
        <end position="355"/>
    </location>
</feature>
<protein>
    <recommendedName>
        <fullName evidence="5">Peroxin/Ferlin domain-containing protein</fullName>
    </recommendedName>
</protein>
<feature type="compositionally biased region" description="Low complexity" evidence="2">
    <location>
        <begin position="553"/>
        <end position="565"/>
    </location>
</feature>
<dbReference type="Proteomes" id="UP000246740">
    <property type="component" value="Unassembled WGS sequence"/>
</dbReference>
<dbReference type="InParanoid" id="A0A317XUJ9"/>
<organism evidence="3 4">
    <name type="scientific">Testicularia cyperi</name>
    <dbReference type="NCBI Taxonomy" id="1882483"/>
    <lineage>
        <taxon>Eukaryota</taxon>
        <taxon>Fungi</taxon>
        <taxon>Dikarya</taxon>
        <taxon>Basidiomycota</taxon>
        <taxon>Ustilaginomycotina</taxon>
        <taxon>Ustilaginomycetes</taxon>
        <taxon>Ustilaginales</taxon>
        <taxon>Anthracoideaceae</taxon>
        <taxon>Testicularia</taxon>
    </lineage>
</organism>
<accession>A0A317XUJ9</accession>
<evidence type="ECO:0000313" key="3">
    <source>
        <dbReference type="EMBL" id="PWZ01049.1"/>
    </source>
</evidence>
<feature type="compositionally biased region" description="Basic residues" evidence="2">
    <location>
        <begin position="121"/>
        <end position="133"/>
    </location>
</feature>
<evidence type="ECO:0008006" key="5">
    <source>
        <dbReference type="Google" id="ProtNLM"/>
    </source>
</evidence>
<feature type="region of interest" description="Disordered" evidence="2">
    <location>
        <begin position="1078"/>
        <end position="1100"/>
    </location>
</feature>
<feature type="compositionally biased region" description="Polar residues" evidence="2">
    <location>
        <begin position="54"/>
        <end position="76"/>
    </location>
</feature>
<feature type="compositionally biased region" description="Acidic residues" evidence="2">
    <location>
        <begin position="892"/>
        <end position="908"/>
    </location>
</feature>
<feature type="region of interest" description="Disordered" evidence="2">
    <location>
        <begin position="492"/>
        <end position="565"/>
    </location>
</feature>